<dbReference type="PANTHER" id="PTHR38468">
    <property type="entry name" value="SLL0939 PROTEIN"/>
    <property type="match status" value="1"/>
</dbReference>
<comment type="caution">
    <text evidence="2">The sequence shown here is derived from an EMBL/GenBank/DDBJ whole genome shotgun (WGS) entry which is preliminary data.</text>
</comment>
<accession>A0ABV9RJ83</accession>
<evidence type="ECO:0000256" key="1">
    <source>
        <dbReference type="SAM" id="Phobius"/>
    </source>
</evidence>
<evidence type="ECO:0000313" key="3">
    <source>
        <dbReference type="Proteomes" id="UP001595909"/>
    </source>
</evidence>
<proteinExistence type="predicted"/>
<keyword evidence="3" id="KW-1185">Reference proteome</keyword>
<keyword evidence="1" id="KW-1133">Transmembrane helix</keyword>
<sequence>MTTGTTFVHVMERVAQVFEVVAVALLLAGLAWSLVLAGWIWVRRRAGHRAFLALRETFGGTLLLGVEVLVAADLVRTIAIEPSLENVAVLGLIVVIRTFLSFSLEVEIEGVPPWRRALVNGGTRTVRAARRGLADPAEPRNDV</sequence>
<evidence type="ECO:0000313" key="2">
    <source>
        <dbReference type="EMBL" id="MFC4833422.1"/>
    </source>
</evidence>
<dbReference type="Proteomes" id="UP001595909">
    <property type="component" value="Unassembled WGS sequence"/>
</dbReference>
<organism evidence="2 3">
    <name type="scientific">Actinomycetospora chibensis</name>
    <dbReference type="NCBI Taxonomy" id="663606"/>
    <lineage>
        <taxon>Bacteria</taxon>
        <taxon>Bacillati</taxon>
        <taxon>Actinomycetota</taxon>
        <taxon>Actinomycetes</taxon>
        <taxon>Pseudonocardiales</taxon>
        <taxon>Pseudonocardiaceae</taxon>
        <taxon>Actinomycetospora</taxon>
    </lineage>
</organism>
<dbReference type="Pfam" id="PF07784">
    <property type="entry name" value="DUF1622"/>
    <property type="match status" value="1"/>
</dbReference>
<feature type="transmembrane region" description="Helical" evidence="1">
    <location>
        <begin position="20"/>
        <end position="42"/>
    </location>
</feature>
<name>A0ABV9RJ83_9PSEU</name>
<dbReference type="EMBL" id="JBHSIM010000028">
    <property type="protein sequence ID" value="MFC4833422.1"/>
    <property type="molecule type" value="Genomic_DNA"/>
</dbReference>
<keyword evidence="1" id="KW-0472">Membrane</keyword>
<protein>
    <submittedName>
        <fullName evidence="2">DUF1622 domain-containing protein</fullName>
    </submittedName>
</protein>
<dbReference type="PANTHER" id="PTHR38468:SF1">
    <property type="entry name" value="SLL0939 PROTEIN"/>
    <property type="match status" value="1"/>
</dbReference>
<dbReference type="InterPro" id="IPR012427">
    <property type="entry name" value="DUF1622"/>
</dbReference>
<reference evidence="3" key="1">
    <citation type="journal article" date="2019" name="Int. J. Syst. Evol. Microbiol.">
        <title>The Global Catalogue of Microorganisms (GCM) 10K type strain sequencing project: providing services to taxonomists for standard genome sequencing and annotation.</title>
        <authorList>
            <consortium name="The Broad Institute Genomics Platform"/>
            <consortium name="The Broad Institute Genome Sequencing Center for Infectious Disease"/>
            <person name="Wu L."/>
            <person name="Ma J."/>
        </authorList>
    </citation>
    <scope>NUCLEOTIDE SEQUENCE [LARGE SCALE GENOMIC DNA]</scope>
    <source>
        <strain evidence="3">CCUG 50347</strain>
    </source>
</reference>
<dbReference type="RefSeq" id="WP_274189268.1">
    <property type="nucleotide sequence ID" value="NZ_BAABHN010000028.1"/>
</dbReference>
<keyword evidence="1" id="KW-0812">Transmembrane</keyword>
<gene>
    <name evidence="2" type="ORF">ACFPEL_13500</name>
</gene>